<dbReference type="NCBIfam" id="TIGR03902">
    <property type="entry name" value="rhom_GG_sort"/>
    <property type="match status" value="1"/>
</dbReference>
<feature type="transmembrane region" description="Helical" evidence="5">
    <location>
        <begin position="174"/>
        <end position="193"/>
    </location>
</feature>
<keyword evidence="8" id="KW-1185">Reference proteome</keyword>
<organism evidence="7 8">
    <name type="scientific">Hahella chejuensis (strain KCTC 2396)</name>
    <dbReference type="NCBI Taxonomy" id="349521"/>
    <lineage>
        <taxon>Bacteria</taxon>
        <taxon>Pseudomonadati</taxon>
        <taxon>Pseudomonadota</taxon>
        <taxon>Gammaproteobacteria</taxon>
        <taxon>Oceanospirillales</taxon>
        <taxon>Hahellaceae</taxon>
        <taxon>Hahella</taxon>
    </lineage>
</organism>
<keyword evidence="2 5" id="KW-0812">Transmembrane</keyword>
<evidence type="ECO:0000256" key="3">
    <source>
        <dbReference type="ARBA" id="ARBA00022989"/>
    </source>
</evidence>
<keyword evidence="3 5" id="KW-1133">Transmembrane helix</keyword>
<dbReference type="GO" id="GO:0004252">
    <property type="term" value="F:serine-type endopeptidase activity"/>
    <property type="evidence" value="ECO:0007669"/>
    <property type="project" value="InterPro"/>
</dbReference>
<dbReference type="AlphaFoldDB" id="Q2S989"/>
<comment type="subcellular location">
    <subcellularLocation>
        <location evidence="1">Membrane</location>
        <topology evidence="1">Multi-pass membrane protein</topology>
    </subcellularLocation>
</comment>
<dbReference type="KEGG" id="hch:HCH_06137"/>
<feature type="transmembrane region" description="Helical" evidence="5">
    <location>
        <begin position="14"/>
        <end position="35"/>
    </location>
</feature>
<sequence length="196" mass="22142">MSNRVSLSLTLNKIGLLFAALLVLMQVISHWYGYLLNFNRPEIMSGDYWRLISGHFVHLSWVHLALNAVAAYLIYDSFDHNFKNWRFPLYLGLLSLLISIGLLLFYKTTRTYVGLSGVLHGLLVLGVLAGGRFPRWVLIALFVGVTAKIIWEQTPYYDEGQIARLIGGPVAEQAHLLGYFSGLIIAVVVRFLGKFR</sequence>
<evidence type="ECO:0000256" key="2">
    <source>
        <dbReference type="ARBA" id="ARBA00022692"/>
    </source>
</evidence>
<dbReference type="InterPro" id="IPR035952">
    <property type="entry name" value="Rhomboid-like_sf"/>
</dbReference>
<dbReference type="HOGENOM" id="CLU_108530_0_0_6"/>
<evidence type="ECO:0000313" key="8">
    <source>
        <dbReference type="Proteomes" id="UP000000238"/>
    </source>
</evidence>
<evidence type="ECO:0000259" key="6">
    <source>
        <dbReference type="Pfam" id="PF01694"/>
    </source>
</evidence>
<dbReference type="OrthoDB" id="196054at2"/>
<dbReference type="Gene3D" id="1.20.1540.10">
    <property type="entry name" value="Rhomboid-like"/>
    <property type="match status" value="1"/>
</dbReference>
<proteinExistence type="predicted"/>
<dbReference type="InterPro" id="IPR022764">
    <property type="entry name" value="Peptidase_S54_rhomboid_dom"/>
</dbReference>
<protein>
    <submittedName>
        <fullName evidence="7">Uncharacterized membrane protein</fullName>
    </submittedName>
</protein>
<dbReference type="EMBL" id="CP000155">
    <property type="protein sequence ID" value="ABC32785.1"/>
    <property type="molecule type" value="Genomic_DNA"/>
</dbReference>
<name>Q2S989_HAHCH</name>
<dbReference type="eggNOG" id="COG0705">
    <property type="taxonomic scope" value="Bacteria"/>
</dbReference>
<feature type="transmembrane region" description="Helical" evidence="5">
    <location>
        <begin position="87"/>
        <end position="106"/>
    </location>
</feature>
<dbReference type="GO" id="GO:0016020">
    <property type="term" value="C:membrane"/>
    <property type="evidence" value="ECO:0007669"/>
    <property type="project" value="UniProtKB-SubCell"/>
</dbReference>
<evidence type="ECO:0000313" key="7">
    <source>
        <dbReference type="EMBL" id="ABC32785.1"/>
    </source>
</evidence>
<dbReference type="Proteomes" id="UP000000238">
    <property type="component" value="Chromosome"/>
</dbReference>
<feature type="domain" description="Peptidase S54 rhomboid" evidence="6">
    <location>
        <begin position="46"/>
        <end position="189"/>
    </location>
</feature>
<dbReference type="STRING" id="349521.HCH_06137"/>
<dbReference type="RefSeq" id="WP_011399843.1">
    <property type="nucleotide sequence ID" value="NC_007645.1"/>
</dbReference>
<accession>Q2S989</accession>
<evidence type="ECO:0000256" key="5">
    <source>
        <dbReference type="SAM" id="Phobius"/>
    </source>
</evidence>
<dbReference type="Pfam" id="PF01694">
    <property type="entry name" value="Rhomboid"/>
    <property type="match status" value="1"/>
</dbReference>
<evidence type="ECO:0000256" key="4">
    <source>
        <dbReference type="ARBA" id="ARBA00023136"/>
    </source>
</evidence>
<evidence type="ECO:0000256" key="1">
    <source>
        <dbReference type="ARBA" id="ARBA00004141"/>
    </source>
</evidence>
<feature type="transmembrane region" description="Helical" evidence="5">
    <location>
        <begin position="112"/>
        <end position="129"/>
    </location>
</feature>
<dbReference type="SUPFAM" id="SSF144091">
    <property type="entry name" value="Rhomboid-like"/>
    <property type="match status" value="1"/>
</dbReference>
<reference evidence="7 8" key="1">
    <citation type="journal article" date="2005" name="Nucleic Acids Res.">
        <title>Genomic blueprint of Hahella chejuensis, a marine microbe producing an algicidal agent.</title>
        <authorList>
            <person name="Jeong H."/>
            <person name="Yim J.H."/>
            <person name="Lee C."/>
            <person name="Choi S.-H."/>
            <person name="Park Y.K."/>
            <person name="Yoon S.H."/>
            <person name="Hur C.-G."/>
            <person name="Kang H.-Y."/>
            <person name="Kim D."/>
            <person name="Lee H.H."/>
            <person name="Park K.H."/>
            <person name="Park S.-H."/>
            <person name="Park H.-S."/>
            <person name="Lee H.K."/>
            <person name="Oh T.K."/>
            <person name="Kim J.F."/>
        </authorList>
    </citation>
    <scope>NUCLEOTIDE SEQUENCE [LARGE SCALE GENOMIC DNA]</scope>
    <source>
        <strain evidence="7 8">KCTC 2396</strain>
    </source>
</reference>
<dbReference type="InterPro" id="IPR023826">
    <property type="entry name" value="Rhom-like_SP_proteobac"/>
</dbReference>
<feature type="transmembrane region" description="Helical" evidence="5">
    <location>
        <begin position="55"/>
        <end position="75"/>
    </location>
</feature>
<gene>
    <name evidence="7" type="ordered locus">HCH_06137</name>
</gene>
<keyword evidence="4 5" id="KW-0472">Membrane</keyword>